<evidence type="ECO:0000256" key="3">
    <source>
        <dbReference type="ARBA" id="ARBA00015087"/>
    </source>
</evidence>
<evidence type="ECO:0000256" key="6">
    <source>
        <dbReference type="ARBA" id="ARBA00022989"/>
    </source>
</evidence>
<feature type="transmembrane region" description="Helical" evidence="12">
    <location>
        <begin position="264"/>
        <end position="286"/>
    </location>
</feature>
<feature type="transmembrane region" description="Helical" evidence="12">
    <location>
        <begin position="27"/>
        <end position="47"/>
    </location>
</feature>
<evidence type="ECO:0000256" key="8">
    <source>
        <dbReference type="ARBA" id="ARBA00023136"/>
    </source>
</evidence>
<evidence type="ECO:0000256" key="12">
    <source>
        <dbReference type="SAM" id="Phobius"/>
    </source>
</evidence>
<sequence length="315" mass="36472">HCLKMAMFEIFSHPELRRYKASVFSKATLLMLAILILTFIPPLLIVYRSYGFWLREATYREQPNVAFKKEFILILDLQNEQTVVYSTFQRYNQLIQSQLRIPIVKVREEDINGDGKYDYLNLDIEVPMTAGDQVVGAKLLLLFYYRLRRFSQFHMESLGYIEHSSAVPGASLNVFSDLRLRQKQLLGYRGTDTRYNGTLVDPVSPYAETYSLATVFRAYSNRNVTTVLQDTNKIWAAGHAADSPFKISAVINYPEESVSYSPGFWYLIKWGWVQYVSVLLIFLYIFNKVKIFVFQHQIVATVTEVGHIGSKDKFS</sequence>
<evidence type="ECO:0000256" key="11">
    <source>
        <dbReference type="ARBA" id="ARBA00024803"/>
    </source>
</evidence>
<evidence type="ECO:0000256" key="7">
    <source>
        <dbReference type="ARBA" id="ARBA00023069"/>
    </source>
</evidence>
<comment type="similarity">
    <text evidence="2">Belongs to the TMEM231 family.</text>
</comment>
<evidence type="ECO:0000256" key="10">
    <source>
        <dbReference type="ARBA" id="ARBA00023273"/>
    </source>
</evidence>
<keyword evidence="10" id="KW-0966">Cell projection</keyword>
<evidence type="ECO:0000256" key="9">
    <source>
        <dbReference type="ARBA" id="ARBA00023180"/>
    </source>
</evidence>
<dbReference type="GO" id="GO:0060170">
    <property type="term" value="C:ciliary membrane"/>
    <property type="evidence" value="ECO:0007669"/>
    <property type="project" value="UniProtKB-SubCell"/>
</dbReference>
<dbReference type="PANTHER" id="PTHR14605">
    <property type="entry name" value="CHST5 PROTEIN"/>
    <property type="match status" value="1"/>
</dbReference>
<evidence type="ECO:0000256" key="4">
    <source>
        <dbReference type="ARBA" id="ARBA00022475"/>
    </source>
</evidence>
<keyword evidence="8 12" id="KW-0472">Membrane</keyword>
<keyword evidence="9" id="KW-0325">Glycoprotein</keyword>
<evidence type="ECO:0000256" key="1">
    <source>
        <dbReference type="ARBA" id="ARBA00004272"/>
    </source>
</evidence>
<evidence type="ECO:0000313" key="13">
    <source>
        <dbReference type="EMBL" id="CEK72558.1"/>
    </source>
</evidence>
<dbReference type="GO" id="GO:0035869">
    <property type="term" value="C:ciliary transition zone"/>
    <property type="evidence" value="ECO:0007669"/>
    <property type="project" value="TreeGrafter"/>
</dbReference>
<dbReference type="GO" id="GO:0060271">
    <property type="term" value="P:cilium assembly"/>
    <property type="evidence" value="ECO:0007669"/>
    <property type="project" value="TreeGrafter"/>
</dbReference>
<comment type="subcellular location">
    <subcellularLocation>
        <location evidence="1">Cell projection</location>
        <location evidence="1">Cilium membrane</location>
        <topology evidence="1">Multi-pass membrane protein</topology>
    </subcellularLocation>
</comment>
<proteinExistence type="inferred from homology"/>
<dbReference type="PANTHER" id="PTHR14605:SF1">
    <property type="entry name" value="TRANSMEMBRANE PROTEIN 231"/>
    <property type="match status" value="1"/>
</dbReference>
<keyword evidence="7" id="KW-0969">Cilium</keyword>
<accession>A0A0B6ZVG1</accession>
<evidence type="ECO:0000256" key="5">
    <source>
        <dbReference type="ARBA" id="ARBA00022692"/>
    </source>
</evidence>
<protein>
    <recommendedName>
        <fullName evidence="3">Transmembrane protein 231</fullName>
    </recommendedName>
</protein>
<dbReference type="InterPro" id="IPR019306">
    <property type="entry name" value="TMEM231"/>
</dbReference>
<dbReference type="Pfam" id="PF10149">
    <property type="entry name" value="TM231"/>
    <property type="match status" value="1"/>
</dbReference>
<dbReference type="EMBL" id="HACG01025693">
    <property type="protein sequence ID" value="CEK72558.1"/>
    <property type="molecule type" value="Transcribed_RNA"/>
</dbReference>
<keyword evidence="5 12" id="KW-0812">Transmembrane</keyword>
<dbReference type="AlphaFoldDB" id="A0A0B6ZVG1"/>
<organism evidence="13">
    <name type="scientific">Arion vulgaris</name>
    <dbReference type="NCBI Taxonomy" id="1028688"/>
    <lineage>
        <taxon>Eukaryota</taxon>
        <taxon>Metazoa</taxon>
        <taxon>Spiralia</taxon>
        <taxon>Lophotrochozoa</taxon>
        <taxon>Mollusca</taxon>
        <taxon>Gastropoda</taxon>
        <taxon>Heterobranchia</taxon>
        <taxon>Euthyneura</taxon>
        <taxon>Panpulmonata</taxon>
        <taxon>Eupulmonata</taxon>
        <taxon>Stylommatophora</taxon>
        <taxon>Helicina</taxon>
        <taxon>Arionoidea</taxon>
        <taxon>Arionidae</taxon>
        <taxon>Arion</taxon>
    </lineage>
</organism>
<gene>
    <name evidence="13" type="primary">ORF82981</name>
</gene>
<feature type="non-terminal residue" evidence="13">
    <location>
        <position position="1"/>
    </location>
</feature>
<keyword evidence="4" id="KW-1003">Cell membrane</keyword>
<keyword evidence="6 12" id="KW-1133">Transmembrane helix</keyword>
<dbReference type="GO" id="GO:0032880">
    <property type="term" value="P:regulation of protein localization"/>
    <property type="evidence" value="ECO:0007669"/>
    <property type="project" value="TreeGrafter"/>
</dbReference>
<comment type="function">
    <text evidence="11">Transmembrane component of the tectonic-like complex, a complex localized at the transition zone of primary cilia and acting as a barrier that prevents diffusion of transmembrane proteins between the cilia and plasma membranes. Required for ciliogenesis and sonic hedgehog/SHH signaling.</text>
</comment>
<name>A0A0B6ZVG1_9EUPU</name>
<reference evidence="13" key="1">
    <citation type="submission" date="2014-12" db="EMBL/GenBank/DDBJ databases">
        <title>Insight into the proteome of Arion vulgaris.</title>
        <authorList>
            <person name="Aradska J."/>
            <person name="Bulat T."/>
            <person name="Smidak R."/>
            <person name="Sarate P."/>
            <person name="Gangsoo J."/>
            <person name="Sialana F."/>
            <person name="Bilban M."/>
            <person name="Lubec G."/>
        </authorList>
    </citation>
    <scope>NUCLEOTIDE SEQUENCE</scope>
    <source>
        <tissue evidence="13">Skin</tissue>
    </source>
</reference>
<evidence type="ECO:0000256" key="2">
    <source>
        <dbReference type="ARBA" id="ARBA00009082"/>
    </source>
</evidence>